<accession>A0AAN8K933</accession>
<comment type="caution">
    <text evidence="10">The sequence shown here is derived from an EMBL/GenBank/DDBJ whole genome shotgun (WGS) entry which is preliminary data.</text>
</comment>
<keyword evidence="6 9" id="KW-0472">Membrane</keyword>
<evidence type="ECO:0000256" key="1">
    <source>
        <dbReference type="ARBA" id="ARBA00004141"/>
    </source>
</evidence>
<evidence type="ECO:0000313" key="11">
    <source>
        <dbReference type="Proteomes" id="UP001347796"/>
    </source>
</evidence>
<keyword evidence="5 9" id="KW-1133">Transmembrane helix</keyword>
<dbReference type="GO" id="GO:0016020">
    <property type="term" value="C:membrane"/>
    <property type="evidence" value="ECO:0007669"/>
    <property type="project" value="UniProtKB-SubCell"/>
</dbReference>
<dbReference type="InterPro" id="IPR028266">
    <property type="entry name" value="TP53I11"/>
</dbReference>
<sequence>MAGIDKQKLPKANENEENTYKIKHSSGDLHSRLKTRKLLGVGETDDGDVHRSKLSQILGHSDQLYVRLPPGLRAWQLILAVIFTIVAFWALAFPAHLFDIAFESDEGKYLSLPIRLYGTALLSLSLVYWGTLQSSDREIIRMALLSSIVYFTLQILVTGYDILLTNTESTQQSNILIGCRLLFAFISFIYYYLVGDKLISIRRSASTKELQEQEKKQ</sequence>
<evidence type="ECO:0000256" key="2">
    <source>
        <dbReference type="ARBA" id="ARBA00019449"/>
    </source>
</evidence>
<gene>
    <name evidence="10" type="ORF">SNE40_002705</name>
</gene>
<dbReference type="PANTHER" id="PTHR31584:SF1">
    <property type="entry name" value="TUMOR PROTEIN P53-INDUCIBLE PROTEIN 11"/>
    <property type="match status" value="1"/>
</dbReference>
<evidence type="ECO:0000256" key="4">
    <source>
        <dbReference type="ARBA" id="ARBA00022692"/>
    </source>
</evidence>
<organism evidence="10 11">
    <name type="scientific">Patella caerulea</name>
    <name type="common">Rayed Mediterranean limpet</name>
    <dbReference type="NCBI Taxonomy" id="87958"/>
    <lineage>
        <taxon>Eukaryota</taxon>
        <taxon>Metazoa</taxon>
        <taxon>Spiralia</taxon>
        <taxon>Lophotrochozoa</taxon>
        <taxon>Mollusca</taxon>
        <taxon>Gastropoda</taxon>
        <taxon>Patellogastropoda</taxon>
        <taxon>Patelloidea</taxon>
        <taxon>Patellidae</taxon>
        <taxon>Patella</taxon>
    </lineage>
</organism>
<evidence type="ECO:0000256" key="9">
    <source>
        <dbReference type="SAM" id="Phobius"/>
    </source>
</evidence>
<evidence type="ECO:0000256" key="7">
    <source>
        <dbReference type="ARBA" id="ARBA00032100"/>
    </source>
</evidence>
<comment type="subcellular location">
    <subcellularLocation>
        <location evidence="1">Membrane</location>
        <topology evidence="1">Multi-pass membrane protein</topology>
    </subcellularLocation>
</comment>
<feature type="transmembrane region" description="Helical" evidence="9">
    <location>
        <begin position="175"/>
        <end position="194"/>
    </location>
</feature>
<evidence type="ECO:0000256" key="3">
    <source>
        <dbReference type="ARBA" id="ARBA00022553"/>
    </source>
</evidence>
<protein>
    <recommendedName>
        <fullName evidence="2">Tumor protein p53-inducible protein 11</fullName>
    </recommendedName>
    <alternativeName>
        <fullName evidence="7">p53-induced gene 11 protein</fullName>
    </alternativeName>
</protein>
<dbReference type="Pfam" id="PF14936">
    <property type="entry name" value="p53-inducible11"/>
    <property type="match status" value="1"/>
</dbReference>
<evidence type="ECO:0000256" key="5">
    <source>
        <dbReference type="ARBA" id="ARBA00022989"/>
    </source>
</evidence>
<keyword evidence="3" id="KW-0597">Phosphoprotein</keyword>
<reference evidence="10 11" key="1">
    <citation type="submission" date="2024-01" db="EMBL/GenBank/DDBJ databases">
        <title>The genome of the rayed Mediterranean limpet Patella caerulea (Linnaeus, 1758).</title>
        <authorList>
            <person name="Anh-Thu Weber A."/>
            <person name="Halstead-Nussloch G."/>
        </authorList>
    </citation>
    <scope>NUCLEOTIDE SEQUENCE [LARGE SCALE GENOMIC DNA]</scope>
    <source>
        <strain evidence="10">AATW-2023a</strain>
        <tissue evidence="10">Whole specimen</tissue>
    </source>
</reference>
<evidence type="ECO:0000256" key="8">
    <source>
        <dbReference type="SAM" id="MobiDB-lite"/>
    </source>
</evidence>
<proteinExistence type="predicted"/>
<feature type="transmembrane region" description="Helical" evidence="9">
    <location>
        <begin position="77"/>
        <end position="98"/>
    </location>
</feature>
<dbReference type="EMBL" id="JAZGQO010000002">
    <property type="protein sequence ID" value="KAK6190947.1"/>
    <property type="molecule type" value="Genomic_DNA"/>
</dbReference>
<name>A0AAN8K933_PATCE</name>
<keyword evidence="11" id="KW-1185">Reference proteome</keyword>
<keyword evidence="4 9" id="KW-0812">Transmembrane</keyword>
<evidence type="ECO:0000313" key="10">
    <source>
        <dbReference type="EMBL" id="KAK6190947.1"/>
    </source>
</evidence>
<feature type="transmembrane region" description="Helical" evidence="9">
    <location>
        <begin position="110"/>
        <end position="130"/>
    </location>
</feature>
<evidence type="ECO:0000256" key="6">
    <source>
        <dbReference type="ARBA" id="ARBA00023136"/>
    </source>
</evidence>
<dbReference type="Proteomes" id="UP001347796">
    <property type="component" value="Unassembled WGS sequence"/>
</dbReference>
<dbReference type="AlphaFoldDB" id="A0AAN8K933"/>
<dbReference type="PANTHER" id="PTHR31584">
    <property type="entry name" value="TUMOR PROTEIN P53-INDUCIBLE PROTEIN 11"/>
    <property type="match status" value="1"/>
</dbReference>
<feature type="transmembrane region" description="Helical" evidence="9">
    <location>
        <begin position="142"/>
        <end position="163"/>
    </location>
</feature>
<feature type="region of interest" description="Disordered" evidence="8">
    <location>
        <begin position="1"/>
        <end position="28"/>
    </location>
</feature>